<keyword evidence="2" id="KW-0732">Signal</keyword>
<gene>
    <name evidence="3" type="ORF">IAA31_08170</name>
</gene>
<feature type="compositionally biased region" description="Basic and acidic residues" evidence="1">
    <location>
        <begin position="638"/>
        <end position="652"/>
    </location>
</feature>
<organism evidence="3 4">
    <name type="scientific">Candidatus Anaerobiospirillum merdipullorum</name>
    <dbReference type="NCBI Taxonomy" id="2838450"/>
    <lineage>
        <taxon>Bacteria</taxon>
        <taxon>Pseudomonadati</taxon>
        <taxon>Pseudomonadota</taxon>
        <taxon>Gammaproteobacteria</taxon>
        <taxon>Aeromonadales</taxon>
        <taxon>Succinivibrionaceae</taxon>
        <taxon>Anaerobiospirillum</taxon>
    </lineage>
</organism>
<protein>
    <submittedName>
        <fullName evidence="3">Uncharacterized protein</fullName>
    </submittedName>
</protein>
<reference evidence="3" key="2">
    <citation type="submission" date="2021-04" db="EMBL/GenBank/DDBJ databases">
        <authorList>
            <person name="Gilroy R."/>
        </authorList>
    </citation>
    <scope>NUCLEOTIDE SEQUENCE</scope>
    <source>
        <strain evidence="3">687</strain>
    </source>
</reference>
<dbReference type="AlphaFoldDB" id="A0A9E2KQZ5"/>
<dbReference type="Proteomes" id="UP000824150">
    <property type="component" value="Unassembled WGS sequence"/>
</dbReference>
<evidence type="ECO:0000313" key="3">
    <source>
        <dbReference type="EMBL" id="MBU3827442.1"/>
    </source>
</evidence>
<evidence type="ECO:0000256" key="1">
    <source>
        <dbReference type="SAM" id="MobiDB-lite"/>
    </source>
</evidence>
<comment type="caution">
    <text evidence="3">The sequence shown here is derived from an EMBL/GenBank/DDBJ whole genome shotgun (WGS) entry which is preliminary data.</text>
</comment>
<dbReference type="EMBL" id="JAHLFG010000089">
    <property type="protein sequence ID" value="MBU3827442.1"/>
    <property type="molecule type" value="Genomic_DNA"/>
</dbReference>
<feature type="chain" id="PRO_5039614994" evidence="2">
    <location>
        <begin position="19"/>
        <end position="652"/>
    </location>
</feature>
<evidence type="ECO:0000256" key="2">
    <source>
        <dbReference type="SAM" id="SignalP"/>
    </source>
</evidence>
<reference evidence="3" key="1">
    <citation type="journal article" date="2021" name="PeerJ">
        <title>Extensive microbial diversity within the chicken gut microbiome revealed by metagenomics and culture.</title>
        <authorList>
            <person name="Gilroy R."/>
            <person name="Ravi A."/>
            <person name="Getino M."/>
            <person name="Pursley I."/>
            <person name="Horton D.L."/>
            <person name="Alikhan N.F."/>
            <person name="Baker D."/>
            <person name="Gharbi K."/>
            <person name="Hall N."/>
            <person name="Watson M."/>
            <person name="Adriaenssens E.M."/>
            <person name="Foster-Nyarko E."/>
            <person name="Jarju S."/>
            <person name="Secka A."/>
            <person name="Antonio M."/>
            <person name="Oren A."/>
            <person name="Chaudhuri R.R."/>
            <person name="La Ragione R."/>
            <person name="Hildebrand F."/>
            <person name="Pallen M.J."/>
        </authorList>
    </citation>
    <scope>NUCLEOTIDE SEQUENCE</scope>
    <source>
        <strain evidence="3">687</strain>
    </source>
</reference>
<feature type="signal peptide" evidence="2">
    <location>
        <begin position="1"/>
        <end position="18"/>
    </location>
</feature>
<evidence type="ECO:0000313" key="4">
    <source>
        <dbReference type="Proteomes" id="UP000824150"/>
    </source>
</evidence>
<sequence>MMAAVAVLTIGLSANATALTLWEAGRLDYPDGNAEVAAFVNGPQGTQLQAVLCAKNESDKNRLSLLLPEFFDTAFMFEVTLTCNELQTTVYAELSGNALELQLDDDFYLKLANSHTLTLSFKPQDAAYLHLPVSIDLPLLGASEVMQQVASQCVLLCLNEDFKCREGLLSALLWPQAGFNRDRFGNVDELCTKPNFHGGYNFNFTDSCRLTLDRFYAREGQGPLSFLYALFHGEGAYQKYKTLWNDAVAQLSVGPLADLGWADDEEWYLGLYALAGTRPVDEYPQSYFNILHVASDPTTLLYDIDNRYEMETLKYVSVLMRRLQPSYQTRQALEQALNAWSDFYRQLTALQPYILKAQALRPVMYRLMLQRIWRLAGRPQGLDLRPEYAFVQGTGNKTITQDALEKKCAYFEGMRGDEFFFGSDDCIHAIHSEMRHAGLITDDYPQLLQAWDDFATAWSNSIFYSDSADDAVGEHLRSNLALTLLTACRVYGFGDYFLLRECISTRDGDICSLERERALHSLEHELSNKVNAIAAVSREDAQELQQLHAKWLNYQDKLTAYVAELERRGHLSWWRAQLVLGMSGVLQTNAVISAPYYREELPDETLTTGSEDDFLEEDPHSQLQDLKADALDAAQQRAQEREQERDKVQDRQ</sequence>
<name>A0A9E2KQZ5_9GAMM</name>
<proteinExistence type="predicted"/>
<feature type="region of interest" description="Disordered" evidence="1">
    <location>
        <begin position="607"/>
        <end position="652"/>
    </location>
</feature>
<accession>A0A9E2KQZ5</accession>